<evidence type="ECO:0000313" key="8">
    <source>
        <dbReference type="Proteomes" id="UP001152798"/>
    </source>
</evidence>
<accession>A0A9P0HJT0</accession>
<dbReference type="PANTHER" id="PTHR43134:SF1">
    <property type="entry name" value="SIGNAL RECOGNITION PARTICLE RECEPTOR SUBUNIT ALPHA"/>
    <property type="match status" value="1"/>
</dbReference>
<dbReference type="InterPro" id="IPR003593">
    <property type="entry name" value="AAA+_ATPase"/>
</dbReference>
<keyword evidence="2" id="KW-0547">Nucleotide-binding</keyword>
<dbReference type="PANTHER" id="PTHR43134">
    <property type="entry name" value="SIGNAL RECOGNITION PARTICLE RECEPTOR SUBUNIT ALPHA"/>
    <property type="match status" value="1"/>
</dbReference>
<dbReference type="SMART" id="SM00382">
    <property type="entry name" value="AAA"/>
    <property type="match status" value="1"/>
</dbReference>
<keyword evidence="4" id="KW-0472">Membrane</keyword>
<reference evidence="7" key="1">
    <citation type="submission" date="2022-01" db="EMBL/GenBank/DDBJ databases">
        <authorList>
            <person name="King R."/>
        </authorList>
    </citation>
    <scope>NUCLEOTIDE SEQUENCE</scope>
</reference>
<dbReference type="GO" id="GO:0006614">
    <property type="term" value="P:SRP-dependent cotranslational protein targeting to membrane"/>
    <property type="evidence" value="ECO:0007669"/>
    <property type="project" value="InterPro"/>
</dbReference>
<dbReference type="GO" id="GO:0005525">
    <property type="term" value="F:GTP binding"/>
    <property type="evidence" value="ECO:0007669"/>
    <property type="project" value="UniProtKB-KW"/>
</dbReference>
<gene>
    <name evidence="7" type="ORF">NEZAVI_LOCUS11675</name>
</gene>
<dbReference type="Gene3D" id="3.40.50.300">
    <property type="entry name" value="P-loop containing nucleotide triphosphate hydrolases"/>
    <property type="match status" value="2"/>
</dbReference>
<evidence type="ECO:0000259" key="6">
    <source>
        <dbReference type="PROSITE" id="PS00300"/>
    </source>
</evidence>
<sequence>MTESLVQILSPTRRVDILRDALEAKKAGRPFVMVFCGVNGVGKSTNLAKICFWLIENKLRVMIAACDTFRAGAVEQLRTHVVSLNNLHPPVNSMPQVQLYEKGYKKDGASLAKEAISKAREQKVDVVLVDTAGRMQDNEPLMRELAKVGAAISMTYMTGQPILFVGTGQTYTDLKSLNSKAVVHALMK</sequence>
<protein>
    <recommendedName>
        <fullName evidence="6">SRP54-type proteins GTP-binding domain-containing protein</fullName>
    </recommendedName>
</protein>
<dbReference type="SMART" id="SM00962">
    <property type="entry name" value="SRP54"/>
    <property type="match status" value="1"/>
</dbReference>
<dbReference type="PROSITE" id="PS00300">
    <property type="entry name" value="SRP54"/>
    <property type="match status" value="1"/>
</dbReference>
<evidence type="ECO:0000256" key="1">
    <source>
        <dbReference type="ARBA" id="ARBA00008531"/>
    </source>
</evidence>
<organism evidence="7 8">
    <name type="scientific">Nezara viridula</name>
    <name type="common">Southern green stink bug</name>
    <name type="synonym">Cimex viridulus</name>
    <dbReference type="NCBI Taxonomy" id="85310"/>
    <lineage>
        <taxon>Eukaryota</taxon>
        <taxon>Metazoa</taxon>
        <taxon>Ecdysozoa</taxon>
        <taxon>Arthropoda</taxon>
        <taxon>Hexapoda</taxon>
        <taxon>Insecta</taxon>
        <taxon>Pterygota</taxon>
        <taxon>Neoptera</taxon>
        <taxon>Paraneoptera</taxon>
        <taxon>Hemiptera</taxon>
        <taxon>Heteroptera</taxon>
        <taxon>Panheteroptera</taxon>
        <taxon>Pentatomomorpha</taxon>
        <taxon>Pentatomoidea</taxon>
        <taxon>Pentatomidae</taxon>
        <taxon>Pentatominae</taxon>
        <taxon>Nezara</taxon>
    </lineage>
</organism>
<dbReference type="OrthoDB" id="1727884at2759"/>
<dbReference type="AlphaFoldDB" id="A0A9P0HJT0"/>
<evidence type="ECO:0000256" key="2">
    <source>
        <dbReference type="ARBA" id="ARBA00022741"/>
    </source>
</evidence>
<dbReference type="GO" id="GO:0005047">
    <property type="term" value="F:signal recognition particle binding"/>
    <property type="evidence" value="ECO:0007669"/>
    <property type="project" value="TreeGrafter"/>
</dbReference>
<comment type="similarity">
    <text evidence="1">Belongs to the GTP-binding SRP family.</text>
</comment>
<dbReference type="Pfam" id="PF00448">
    <property type="entry name" value="SRP54"/>
    <property type="match status" value="1"/>
</dbReference>
<dbReference type="GO" id="GO:0005789">
    <property type="term" value="C:endoplasmic reticulum membrane"/>
    <property type="evidence" value="ECO:0007669"/>
    <property type="project" value="TreeGrafter"/>
</dbReference>
<name>A0A9P0HJT0_NEZVI</name>
<dbReference type="InterPro" id="IPR000897">
    <property type="entry name" value="SRP54_GTPase_dom"/>
</dbReference>
<evidence type="ECO:0000256" key="3">
    <source>
        <dbReference type="ARBA" id="ARBA00023134"/>
    </source>
</evidence>
<evidence type="ECO:0000256" key="4">
    <source>
        <dbReference type="ARBA" id="ARBA00023136"/>
    </source>
</evidence>
<dbReference type="Proteomes" id="UP001152798">
    <property type="component" value="Chromosome 5"/>
</dbReference>
<feature type="domain" description="SRP54-type proteins GTP-binding" evidence="6">
    <location>
        <begin position="161"/>
        <end position="174"/>
    </location>
</feature>
<keyword evidence="8" id="KW-1185">Reference proteome</keyword>
<proteinExistence type="inferred from homology"/>
<dbReference type="GO" id="GO:0003924">
    <property type="term" value="F:GTPase activity"/>
    <property type="evidence" value="ECO:0007669"/>
    <property type="project" value="TreeGrafter"/>
</dbReference>
<evidence type="ECO:0000256" key="5">
    <source>
        <dbReference type="ARBA" id="ARBA00029433"/>
    </source>
</evidence>
<evidence type="ECO:0000313" key="7">
    <source>
        <dbReference type="EMBL" id="CAH1402992.1"/>
    </source>
</evidence>
<dbReference type="InterPro" id="IPR027417">
    <property type="entry name" value="P-loop_NTPase"/>
</dbReference>
<keyword evidence="3" id="KW-0342">GTP-binding</keyword>
<comment type="subcellular location">
    <subcellularLocation>
        <location evidence="5">Endomembrane system</location>
        <topology evidence="5">Peripheral membrane protein</topology>
        <orientation evidence="5">Cytoplasmic side</orientation>
    </subcellularLocation>
</comment>
<dbReference type="EMBL" id="OV725081">
    <property type="protein sequence ID" value="CAH1402992.1"/>
    <property type="molecule type" value="Genomic_DNA"/>
</dbReference>
<dbReference type="SUPFAM" id="SSF52540">
    <property type="entry name" value="P-loop containing nucleoside triphosphate hydrolases"/>
    <property type="match status" value="1"/>
</dbReference>